<evidence type="ECO:0000256" key="1">
    <source>
        <dbReference type="SAM" id="MobiDB-lite"/>
    </source>
</evidence>
<dbReference type="AlphaFoldDB" id="A0A9E7JYZ4"/>
<organism evidence="2 3">
    <name type="scientific">Musa troglodytarum</name>
    <name type="common">fe'i banana</name>
    <dbReference type="NCBI Taxonomy" id="320322"/>
    <lineage>
        <taxon>Eukaryota</taxon>
        <taxon>Viridiplantae</taxon>
        <taxon>Streptophyta</taxon>
        <taxon>Embryophyta</taxon>
        <taxon>Tracheophyta</taxon>
        <taxon>Spermatophyta</taxon>
        <taxon>Magnoliopsida</taxon>
        <taxon>Liliopsida</taxon>
        <taxon>Zingiberales</taxon>
        <taxon>Musaceae</taxon>
        <taxon>Musa</taxon>
    </lineage>
</organism>
<sequence length="63" mass="7830">MRRRRRRREAEVGRRSYEGSQQQQQQQQQQRRNPATNLHRRWCESYASVARKLETPAERKYNQ</sequence>
<dbReference type="Proteomes" id="UP001055439">
    <property type="component" value="Chromosome 4"/>
</dbReference>
<feature type="region of interest" description="Disordered" evidence="1">
    <location>
        <begin position="1"/>
        <end position="40"/>
    </location>
</feature>
<accession>A0A9E7JYZ4</accession>
<proteinExistence type="predicted"/>
<gene>
    <name evidence="2" type="ORF">MUK42_34875</name>
</gene>
<feature type="compositionally biased region" description="Basic and acidic residues" evidence="1">
    <location>
        <begin position="8"/>
        <end position="17"/>
    </location>
</feature>
<keyword evidence="3" id="KW-1185">Reference proteome</keyword>
<evidence type="ECO:0000313" key="3">
    <source>
        <dbReference type="Proteomes" id="UP001055439"/>
    </source>
</evidence>
<protein>
    <submittedName>
        <fullName evidence="2">Uncharacterized protein</fullName>
    </submittedName>
</protein>
<evidence type="ECO:0000313" key="2">
    <source>
        <dbReference type="EMBL" id="URD97486.1"/>
    </source>
</evidence>
<dbReference type="OrthoDB" id="10540349at2759"/>
<name>A0A9E7JYZ4_9LILI</name>
<dbReference type="EMBL" id="CP097506">
    <property type="protein sequence ID" value="URD97486.1"/>
    <property type="molecule type" value="Genomic_DNA"/>
</dbReference>
<feature type="compositionally biased region" description="Low complexity" evidence="1">
    <location>
        <begin position="21"/>
        <end position="30"/>
    </location>
</feature>
<reference evidence="2" key="1">
    <citation type="submission" date="2022-05" db="EMBL/GenBank/DDBJ databases">
        <title>The Musa troglodytarum L. genome provides insights into the mechanism of non-climacteric behaviour and enrichment of carotenoids.</title>
        <authorList>
            <person name="Wang J."/>
        </authorList>
    </citation>
    <scope>NUCLEOTIDE SEQUENCE</scope>
    <source>
        <tissue evidence="2">Leaf</tissue>
    </source>
</reference>